<feature type="transmembrane region" description="Helical" evidence="11">
    <location>
        <begin position="6"/>
        <end position="28"/>
    </location>
</feature>
<protein>
    <submittedName>
        <fullName evidence="14">G-protein coupled receptors family 1 profile domain-containing protein</fullName>
    </submittedName>
</protein>
<dbReference type="InterPro" id="IPR000276">
    <property type="entry name" value="GPCR_Rhodpsn"/>
</dbReference>
<evidence type="ECO:0000259" key="12">
    <source>
        <dbReference type="PROSITE" id="PS50262"/>
    </source>
</evidence>
<keyword evidence="10" id="KW-0807">Transducer</keyword>
<dbReference type="Proteomes" id="UP000887561">
    <property type="component" value="Unplaced"/>
</dbReference>
<dbReference type="PRINTS" id="PR00237">
    <property type="entry name" value="GPCRRHODOPSN"/>
</dbReference>
<dbReference type="PANTHER" id="PTHR45695:SF23">
    <property type="entry name" value="GALANIN-LIKE G-PROTEIN COUPLED RECEPTOR NPR-9"/>
    <property type="match status" value="1"/>
</dbReference>
<dbReference type="GO" id="GO:0004930">
    <property type="term" value="F:G protein-coupled receptor activity"/>
    <property type="evidence" value="ECO:0007669"/>
    <property type="project" value="UniProtKB-KW"/>
</dbReference>
<dbReference type="WBParaSite" id="scaffold1265_cov197.g2800">
    <property type="protein sequence ID" value="scaffold1265_cov197.g2800"/>
    <property type="gene ID" value="scaffold1265_cov197.g2800"/>
</dbReference>
<reference evidence="14" key="1">
    <citation type="submission" date="2022-11" db="UniProtKB">
        <authorList>
            <consortium name="WormBaseParasite"/>
        </authorList>
    </citation>
    <scope>IDENTIFICATION</scope>
</reference>
<evidence type="ECO:0000313" key="13">
    <source>
        <dbReference type="Proteomes" id="UP000887561"/>
    </source>
</evidence>
<evidence type="ECO:0000256" key="5">
    <source>
        <dbReference type="ARBA" id="ARBA00023040"/>
    </source>
</evidence>
<dbReference type="Pfam" id="PF00001">
    <property type="entry name" value="7tm_1"/>
    <property type="match status" value="1"/>
</dbReference>
<evidence type="ECO:0000256" key="6">
    <source>
        <dbReference type="ARBA" id="ARBA00023136"/>
    </source>
</evidence>
<dbReference type="GO" id="GO:0005886">
    <property type="term" value="C:plasma membrane"/>
    <property type="evidence" value="ECO:0007669"/>
    <property type="project" value="UniProtKB-SubCell"/>
</dbReference>
<keyword evidence="4 11" id="KW-1133">Transmembrane helix</keyword>
<evidence type="ECO:0000313" key="14">
    <source>
        <dbReference type="WBParaSite" id="scaffold1265_cov197.g2800"/>
    </source>
</evidence>
<evidence type="ECO:0000256" key="1">
    <source>
        <dbReference type="ARBA" id="ARBA00004651"/>
    </source>
</evidence>
<proteinExistence type="predicted"/>
<keyword evidence="9" id="KW-0325">Glycoprotein</keyword>
<dbReference type="AlphaFoldDB" id="A0A915LLK4"/>
<evidence type="ECO:0000256" key="9">
    <source>
        <dbReference type="ARBA" id="ARBA00023180"/>
    </source>
</evidence>
<evidence type="ECO:0000256" key="4">
    <source>
        <dbReference type="ARBA" id="ARBA00022989"/>
    </source>
</evidence>
<keyword evidence="8" id="KW-0675">Receptor</keyword>
<sequence length="183" mass="20292">MLAIAIVFIPITVIGIFGNILVLLVIALNTQMHDSTSLFISNLALADLLFLTFCVPVTALSYVSKSWPFSDSVCYITGIKGSACVDSLAIALTTASPLQARLFYWGFNLGAYLSQKTRNSNGLNYPQASFWEHNEKILLLVQSVVQTMAYANSCVNPILYELEINKLEKIKENTKKCRKYAKP</sequence>
<keyword evidence="3 11" id="KW-0812">Transmembrane</keyword>
<accession>A0A915LLK4</accession>
<keyword evidence="5" id="KW-0297">G-protein coupled receptor</keyword>
<dbReference type="Gene3D" id="1.20.1070.10">
    <property type="entry name" value="Rhodopsin 7-helix transmembrane proteins"/>
    <property type="match status" value="1"/>
</dbReference>
<keyword evidence="6 11" id="KW-0472">Membrane</keyword>
<comment type="subcellular location">
    <subcellularLocation>
        <location evidence="1">Cell membrane</location>
        <topology evidence="1">Multi-pass membrane protein</topology>
    </subcellularLocation>
</comment>
<dbReference type="SUPFAM" id="SSF81321">
    <property type="entry name" value="Family A G protein-coupled receptor-like"/>
    <property type="match status" value="1"/>
</dbReference>
<evidence type="ECO:0000256" key="8">
    <source>
        <dbReference type="ARBA" id="ARBA00023170"/>
    </source>
</evidence>
<organism evidence="13 14">
    <name type="scientific">Meloidogyne javanica</name>
    <name type="common">Root-knot nematode worm</name>
    <dbReference type="NCBI Taxonomy" id="6303"/>
    <lineage>
        <taxon>Eukaryota</taxon>
        <taxon>Metazoa</taxon>
        <taxon>Ecdysozoa</taxon>
        <taxon>Nematoda</taxon>
        <taxon>Chromadorea</taxon>
        <taxon>Rhabditida</taxon>
        <taxon>Tylenchina</taxon>
        <taxon>Tylenchomorpha</taxon>
        <taxon>Tylenchoidea</taxon>
        <taxon>Meloidogynidae</taxon>
        <taxon>Meloidogyninae</taxon>
        <taxon>Meloidogyne</taxon>
        <taxon>Meloidogyne incognita group</taxon>
    </lineage>
</organism>
<keyword evidence="7" id="KW-1015">Disulfide bond</keyword>
<feature type="transmembrane region" description="Helical" evidence="11">
    <location>
        <begin position="40"/>
        <end position="63"/>
    </location>
</feature>
<dbReference type="InterPro" id="IPR017452">
    <property type="entry name" value="GPCR_Rhodpsn_7TM"/>
</dbReference>
<evidence type="ECO:0000256" key="10">
    <source>
        <dbReference type="ARBA" id="ARBA00023224"/>
    </source>
</evidence>
<dbReference type="PANTHER" id="PTHR45695">
    <property type="entry name" value="LEUCOKININ RECEPTOR-RELATED"/>
    <property type="match status" value="1"/>
</dbReference>
<evidence type="ECO:0000256" key="2">
    <source>
        <dbReference type="ARBA" id="ARBA00022475"/>
    </source>
</evidence>
<keyword evidence="13" id="KW-1185">Reference proteome</keyword>
<name>A0A915LLK4_MELJA</name>
<feature type="domain" description="G-protein coupled receptors family 1 profile" evidence="12">
    <location>
        <begin position="18"/>
        <end position="76"/>
    </location>
</feature>
<evidence type="ECO:0000256" key="7">
    <source>
        <dbReference type="ARBA" id="ARBA00023157"/>
    </source>
</evidence>
<dbReference type="PROSITE" id="PS50262">
    <property type="entry name" value="G_PROTEIN_RECEP_F1_2"/>
    <property type="match status" value="1"/>
</dbReference>
<evidence type="ECO:0000256" key="3">
    <source>
        <dbReference type="ARBA" id="ARBA00022692"/>
    </source>
</evidence>
<evidence type="ECO:0000256" key="11">
    <source>
        <dbReference type="SAM" id="Phobius"/>
    </source>
</evidence>
<keyword evidence="2" id="KW-1003">Cell membrane</keyword>